<dbReference type="GO" id="GO:0006082">
    <property type="term" value="P:organic acid metabolic process"/>
    <property type="evidence" value="ECO:0007669"/>
    <property type="project" value="TreeGrafter"/>
</dbReference>
<reference evidence="10 12" key="1">
    <citation type="submission" date="2025-04" db="UniProtKB">
        <authorList>
            <consortium name="RefSeq"/>
        </authorList>
    </citation>
    <scope>IDENTIFICATION</scope>
    <source>
        <tissue evidence="10 12">Sperm</tissue>
    </source>
</reference>
<evidence type="ECO:0000256" key="7">
    <source>
        <dbReference type="ARBA" id="ARBA00023136"/>
    </source>
</evidence>
<keyword evidence="9" id="KW-1185">Reference proteome</keyword>
<comment type="subcellular location">
    <subcellularLocation>
        <location evidence="2">Membrane</location>
    </subcellularLocation>
</comment>
<keyword evidence="7" id="KW-0472">Membrane</keyword>
<evidence type="ECO:0000256" key="5">
    <source>
        <dbReference type="ARBA" id="ARBA00023002"/>
    </source>
</evidence>
<evidence type="ECO:0000256" key="8">
    <source>
        <dbReference type="PIRSR" id="PIRSR602401-1"/>
    </source>
</evidence>
<reference evidence="9" key="2">
    <citation type="submission" date="2025-05" db="UniProtKB">
        <authorList>
            <consortium name="RefSeq"/>
        </authorList>
    </citation>
    <scope>NUCLEOTIDE SEQUENCE [LARGE SCALE GENOMIC DNA]</scope>
    <source>
        <tissue evidence="11">Sperm</tissue>
    </source>
</reference>
<accession>A0AAJ7T3B0</accession>
<evidence type="ECO:0000256" key="4">
    <source>
        <dbReference type="ARBA" id="ARBA00022723"/>
    </source>
</evidence>
<dbReference type="Gene3D" id="1.10.630.10">
    <property type="entry name" value="Cytochrome P450"/>
    <property type="match status" value="1"/>
</dbReference>
<dbReference type="AlphaFoldDB" id="A0AAJ7T3B0"/>
<evidence type="ECO:0000313" key="10">
    <source>
        <dbReference type="RefSeq" id="XP_032809227.1"/>
    </source>
</evidence>
<name>A0AAJ7T3B0_PETMA</name>
<dbReference type="GO" id="GO:0016020">
    <property type="term" value="C:membrane"/>
    <property type="evidence" value="ECO:0007669"/>
    <property type="project" value="UniProtKB-SubCell"/>
</dbReference>
<dbReference type="KEGG" id="pmrn:116941923"/>
<protein>
    <submittedName>
        <fullName evidence="10 11">Cytochrome P450 2D19-like</fullName>
    </submittedName>
</protein>
<evidence type="ECO:0000313" key="11">
    <source>
        <dbReference type="RefSeq" id="XP_032809314.1"/>
    </source>
</evidence>
<sequence length="514" mass="58056">MGLLADDVATSPEWKSLIMSQMLISLALICMVFLTVRAALQVVGSTICPVGFSPGPKPLPLLGNITAFSCKNPHIGMQELAKKYGEVCTIMLGSTPVVLVSGYQAVKEVLVNRGHEFADRPITPLFTKLTHNIGIALAPYGDTWKQQRGFALSTLRNFGFGKATITDKISIEARYLIETFKQETSEFDPKFILNSAVGNIICSLLNGIRYDYNNEQFQKLTHLLEHLVQLQAEPLVILCNVFPFLLKLPGPWQKVFHIHTKLQCLLKDIVSEHRATKDQHNPRDLIDSYLAHIDKEKDNPNRSFTDQTLILLLIELFIGGMETTSNTLCWGLLFMMMNPDIQARCHEEIDKVVGSERPPCMKDRRSLPYLDAVIHEIQRFGNILPIGVLHPTSKDVQFNEYVFPKGTHVMVNLMSAFYDDIHWKTPHKFNPDNFLDKDGQCIKSDAFLPFPAGPCVCFGESLAKMELFLFFTSLLQHFEFYWPNSASPPTLAAKFRTTLSPHPYKLGLRMRNSP</sequence>
<keyword evidence="5" id="KW-0560">Oxidoreductase</keyword>
<dbReference type="PANTHER" id="PTHR24300">
    <property type="entry name" value="CYTOCHROME P450 508A4-RELATED"/>
    <property type="match status" value="1"/>
</dbReference>
<evidence type="ECO:0000256" key="2">
    <source>
        <dbReference type="ARBA" id="ARBA00004370"/>
    </source>
</evidence>
<evidence type="ECO:0000313" key="9">
    <source>
        <dbReference type="Proteomes" id="UP001318040"/>
    </source>
</evidence>
<dbReference type="SUPFAM" id="SSF48264">
    <property type="entry name" value="Cytochrome P450"/>
    <property type="match status" value="1"/>
</dbReference>
<comment type="similarity">
    <text evidence="3">Belongs to the cytochrome P450 family.</text>
</comment>
<organism evidence="9 12">
    <name type="scientific">Petromyzon marinus</name>
    <name type="common">Sea lamprey</name>
    <dbReference type="NCBI Taxonomy" id="7757"/>
    <lineage>
        <taxon>Eukaryota</taxon>
        <taxon>Metazoa</taxon>
        <taxon>Chordata</taxon>
        <taxon>Craniata</taxon>
        <taxon>Vertebrata</taxon>
        <taxon>Cyclostomata</taxon>
        <taxon>Hyperoartia</taxon>
        <taxon>Petromyzontiformes</taxon>
        <taxon>Petromyzontidae</taxon>
        <taxon>Petromyzon</taxon>
    </lineage>
</organism>
<dbReference type="RefSeq" id="XP_032809227.1">
    <property type="nucleotide sequence ID" value="XM_032953336.1"/>
</dbReference>
<dbReference type="PRINTS" id="PR00385">
    <property type="entry name" value="P450"/>
</dbReference>
<dbReference type="PRINTS" id="PR00463">
    <property type="entry name" value="EP450I"/>
</dbReference>
<dbReference type="FunFam" id="1.10.630.10:FF:000004">
    <property type="entry name" value="cytochrome P450 2D15 isoform X1"/>
    <property type="match status" value="1"/>
</dbReference>
<evidence type="ECO:0000256" key="1">
    <source>
        <dbReference type="ARBA" id="ARBA00001971"/>
    </source>
</evidence>
<proteinExistence type="inferred from homology"/>
<dbReference type="GO" id="GO:0016712">
    <property type="term" value="F:oxidoreductase activity, acting on paired donors, with incorporation or reduction of molecular oxygen, reduced flavin or flavoprotein as one donor, and incorporation of one atom of oxygen"/>
    <property type="evidence" value="ECO:0007669"/>
    <property type="project" value="InterPro"/>
</dbReference>
<comment type="cofactor">
    <cofactor evidence="1 8">
        <name>heme</name>
        <dbReference type="ChEBI" id="CHEBI:30413"/>
    </cofactor>
</comment>
<keyword evidence="8" id="KW-0349">Heme</keyword>
<keyword evidence="6 8" id="KW-0408">Iron</keyword>
<keyword evidence="4 8" id="KW-0479">Metal-binding</keyword>
<dbReference type="InterPro" id="IPR008069">
    <property type="entry name" value="Cyt_P450_E_grp-I_CYP2D-like"/>
</dbReference>
<dbReference type="GO" id="GO:0005737">
    <property type="term" value="C:cytoplasm"/>
    <property type="evidence" value="ECO:0007669"/>
    <property type="project" value="TreeGrafter"/>
</dbReference>
<feature type="binding site" description="axial binding residue" evidence="8">
    <location>
        <position position="457"/>
    </location>
    <ligand>
        <name>heme</name>
        <dbReference type="ChEBI" id="CHEBI:30413"/>
    </ligand>
    <ligandPart>
        <name>Fe</name>
        <dbReference type="ChEBI" id="CHEBI:18248"/>
    </ligandPart>
</feature>
<dbReference type="InterPro" id="IPR036396">
    <property type="entry name" value="Cyt_P450_sf"/>
</dbReference>
<dbReference type="InterPro" id="IPR002401">
    <property type="entry name" value="Cyt_P450_E_grp-I"/>
</dbReference>
<dbReference type="GO" id="GO:0005506">
    <property type="term" value="F:iron ion binding"/>
    <property type="evidence" value="ECO:0007669"/>
    <property type="project" value="InterPro"/>
</dbReference>
<dbReference type="GO" id="GO:0006805">
    <property type="term" value="P:xenobiotic metabolic process"/>
    <property type="evidence" value="ECO:0007669"/>
    <property type="project" value="TreeGrafter"/>
</dbReference>
<dbReference type="Pfam" id="PF00067">
    <property type="entry name" value="p450"/>
    <property type="match status" value="1"/>
</dbReference>
<evidence type="ECO:0000256" key="6">
    <source>
        <dbReference type="ARBA" id="ARBA00023004"/>
    </source>
</evidence>
<dbReference type="GO" id="GO:0020037">
    <property type="term" value="F:heme binding"/>
    <property type="evidence" value="ECO:0007669"/>
    <property type="project" value="InterPro"/>
</dbReference>
<evidence type="ECO:0000256" key="3">
    <source>
        <dbReference type="ARBA" id="ARBA00010617"/>
    </source>
</evidence>
<evidence type="ECO:0000313" key="12">
    <source>
        <dbReference type="RefSeq" id="XP_032809403.1"/>
    </source>
</evidence>
<dbReference type="InterPro" id="IPR001128">
    <property type="entry name" value="Cyt_P450"/>
</dbReference>
<gene>
    <name evidence="10 11 12" type="primary">LOC116941923</name>
</gene>
<dbReference type="InterPro" id="IPR050182">
    <property type="entry name" value="Cytochrome_P450_fam2"/>
</dbReference>
<dbReference type="RefSeq" id="XP_032809403.1">
    <property type="nucleotide sequence ID" value="XM_032953512.1"/>
</dbReference>
<dbReference type="RefSeq" id="XP_032809314.1">
    <property type="nucleotide sequence ID" value="XM_032953423.1"/>
</dbReference>
<dbReference type="Proteomes" id="UP001318040">
    <property type="component" value="Chromosome 1"/>
</dbReference>
<dbReference type="PANTHER" id="PTHR24300:SF177">
    <property type="entry name" value="CYTOCHROME P450 2J2"/>
    <property type="match status" value="1"/>
</dbReference>
<dbReference type="PRINTS" id="PR01686">
    <property type="entry name" value="EP450ICYP2D"/>
</dbReference>